<sequence>MATNRDPKLPVTRVFQRGIEAFKAQDFVRAITCFDQAFQALSNEPIALKINILDSRAAAKEKINDLKGSLSDAKKAIDLASDSPKGYIRAARLFNKINKLPASIKMFELAIVRLNASPRKNPSLIETLRAELQQVRLREQTRMAAGENSRASSKTMFNLSGMMPYEIFIAIVSLLDTPTRFRCMSVCSSWRQTILNTPKLWNTLSLNSYNHQKVLTKARYWLDRLGPEQQLHTLNISVSPIWPPCTTHKILAFLADALSKKSSPKARLRSFSFLHRGASFGLGETQKTFSDVIAFAYLNRANLNNLELQVPASIACPMTLPCFLADFPFLIGLKLQGERGQHLFFRRSEDFYRNRDPPLMPSHSELGPLNRNSSSTSYQSELLPAGYSTNQQAWNPQIETLFLQCVSFIPTEEGPTTLPSLRSISLISTAIIAISADSTETNSAIQHVPGIDFTHLPKLESLDLCQVADGQEKWEPVWRSFERLPTLRRLRFEGLPHFIPHFLDLANVPADWSPQDYVDRPHRIEMESIIPELEFISLSCLDSMMSYRFLAVFGYQFTKLDSLSVAGLVLEPAMEKLFISALQHLPSLVNINLSNTHARPEVIEAIKSDRLQHLELVNCTRVTFRSLERLASPNLRLLDITGCHLISTREMIEWLARRVKSLVWRESQHLQGRSVRRLFLD</sequence>
<comment type="caution">
    <text evidence="1">The sequence shown here is derived from an EMBL/GenBank/DDBJ whole genome shotgun (WGS) entry which is preliminary data.</text>
</comment>
<keyword evidence="2" id="KW-1185">Reference proteome</keyword>
<dbReference type="Proteomes" id="UP001060170">
    <property type="component" value="Chromosome 5"/>
</dbReference>
<reference evidence="2" key="2">
    <citation type="journal article" date="2018" name="Mol. Plant Microbe Interact.">
        <title>Genome sequence resources for the wheat stripe rust pathogen (Puccinia striiformis f. sp. tritici) and the barley stripe rust pathogen (Puccinia striiformis f. sp. hordei).</title>
        <authorList>
            <person name="Xia C."/>
            <person name="Wang M."/>
            <person name="Yin C."/>
            <person name="Cornejo O.E."/>
            <person name="Hulbert S.H."/>
            <person name="Chen X."/>
        </authorList>
    </citation>
    <scope>NUCLEOTIDE SEQUENCE [LARGE SCALE GENOMIC DNA]</scope>
    <source>
        <strain evidence="2">93-210</strain>
    </source>
</reference>
<accession>A0ACC0EK76</accession>
<reference evidence="1 2" key="3">
    <citation type="journal article" date="2022" name="Microbiol. Spectr.">
        <title>Folding features and dynamics of 3D genome architecture in plant fungal pathogens.</title>
        <authorList>
            <person name="Xia C."/>
        </authorList>
    </citation>
    <scope>NUCLEOTIDE SEQUENCE [LARGE SCALE GENOMIC DNA]</scope>
    <source>
        <strain evidence="1 2">93-210</strain>
    </source>
</reference>
<protein>
    <submittedName>
        <fullName evidence="1">Uncharacterized protein</fullName>
    </submittedName>
</protein>
<dbReference type="EMBL" id="CM045869">
    <property type="protein sequence ID" value="KAI7954690.1"/>
    <property type="molecule type" value="Genomic_DNA"/>
</dbReference>
<gene>
    <name evidence="1" type="ORF">MJO28_005090</name>
</gene>
<evidence type="ECO:0000313" key="1">
    <source>
        <dbReference type="EMBL" id="KAI7954690.1"/>
    </source>
</evidence>
<name>A0ACC0EK76_9BASI</name>
<evidence type="ECO:0000313" key="2">
    <source>
        <dbReference type="Proteomes" id="UP001060170"/>
    </source>
</evidence>
<proteinExistence type="predicted"/>
<reference evidence="2" key="1">
    <citation type="journal article" date="2018" name="BMC Genomics">
        <title>Genomic insights into host adaptation between the wheat stripe rust pathogen (Puccinia striiformis f. sp. tritici) and the barley stripe rust pathogen (Puccinia striiformis f. sp. hordei).</title>
        <authorList>
            <person name="Xia C."/>
            <person name="Wang M."/>
            <person name="Yin C."/>
            <person name="Cornejo O.E."/>
            <person name="Hulbert S.H."/>
            <person name="Chen X."/>
        </authorList>
    </citation>
    <scope>NUCLEOTIDE SEQUENCE [LARGE SCALE GENOMIC DNA]</scope>
    <source>
        <strain evidence="2">93-210</strain>
    </source>
</reference>
<organism evidence="1 2">
    <name type="scientific">Puccinia striiformis f. sp. tritici</name>
    <dbReference type="NCBI Taxonomy" id="168172"/>
    <lineage>
        <taxon>Eukaryota</taxon>
        <taxon>Fungi</taxon>
        <taxon>Dikarya</taxon>
        <taxon>Basidiomycota</taxon>
        <taxon>Pucciniomycotina</taxon>
        <taxon>Pucciniomycetes</taxon>
        <taxon>Pucciniales</taxon>
        <taxon>Pucciniaceae</taxon>
        <taxon>Puccinia</taxon>
    </lineage>
</organism>